<feature type="compositionally biased region" description="Acidic residues" evidence="1">
    <location>
        <begin position="1025"/>
        <end position="1044"/>
    </location>
</feature>
<sequence>MNDEIEIDVSELLGEEPKANFNFLFDDDDEEDGDDEKSGGAGPGPISSMNSPSLINIDGTKIKKPNYFQKRIEDRDGVLIMKKDSAKYNSYSRTCSSDFRRQPVILNDAELEKINKQHEGFLKKEDVIKYGSDKDKQHNYICPRYWCLKTNSVILPSELEEKTDAEGNKYLEHPTCGKILPPDASKIIPGHYIYEFYKPKKGDQKFKRYPGLQVDKHPDGYCLPCCFDLHTELGDTFIQDKCQKRTESEKQDMKSQSGLVDSSVPVSDTKKPGKKKDDEPDDYVIGPDKFPMSQGRWGYMPIAVQKFLNETSTDCLVNRVSDKSCILRHGVENNENQSFVACVSDFMFFGRKRLVGTKSEIIKVPPSVREIKQIIVKSLTIDDFVKYQNGNLVSSFDAKIIDGLKIDDFKDVRTFSKLDVTKPEEMTYFMRVVSSFENFKKYLEDDKIMIDHTYLWDILSTPNKLLFPRGMNIVILNLPRDDITQNVQVICPSNQYSNIPYDSNKPTMILVKIENYYEPVYSYGTSIIKEFSSNNEKLSENIRRVLDTSIKNIFDMNCKPLDSMPNRKNARIFPSYNATPLATILTSLDRIKCGVVNQIVNYNNKVIGVVADCNAIDAGVGFIPCYPSAPLDNYDIVFMFTNGIWSTYEKTHNFLTSVGKKTGIRCRPAFKVIEDEVVVGILTETNQFVQLSQPVVSVDKDIELPSIYNDNYIVDTKQKDMVQSDTQITTTTGFDKERVDYVNKIKMDANFYNVFRNTIRILLNDYDNSKSRDKLKSLISNMYMLYSDKMKSTIELLESLVDDNIFFSGDENYYKKVSEVSTCIKNKKCGVSDADSTTRVCAVANNGKCSLILPEKNLITGKLNSEIYYEKIADELIRYSRIRSFMFQPQSYLSFGNIGYNLRDDEIILIQSLLTQEYFERLIPMNSNKYVRKNSIDSAKPSVTQFYDNKVKNSEIGISRVQNVDDGGDKEEQNKELDKDKEEELYRDINDQGGDVIIELEDDNVKPLALPIDELEAEEQKDKLEEGDEDNNDENDEKEKEDDETGCELKYSKIISSFWRKQFPVKYKEMNYGICGYNIIIDLIRSKTNEERTINQIKNELFVEYNKYYETSRDKILDILTFEGKKTLCDQVKKEKLSFSDLIQNDTYNLTTLDFWLLVEKYKIPVVFVSQKNILQTSYSKQMFIGYGEKSDTFAFIYVPVLKAKQQPVYRLIITDKKDQTFSLNNMIDKSILDDAFTEFTSVGGYIELFSKANISKKSNM</sequence>
<feature type="compositionally biased region" description="Polar residues" evidence="1">
    <location>
        <begin position="254"/>
        <end position="266"/>
    </location>
</feature>
<feature type="region of interest" description="Disordered" evidence="1">
    <location>
        <begin position="247"/>
        <end position="285"/>
    </location>
</feature>
<dbReference type="AlphaFoldDB" id="A0A6C0E4A9"/>
<evidence type="ECO:0000313" key="2">
    <source>
        <dbReference type="EMBL" id="QHT23884.1"/>
    </source>
</evidence>
<protein>
    <submittedName>
        <fullName evidence="2">Uncharacterized protein</fullName>
    </submittedName>
</protein>
<feature type="region of interest" description="Disordered" evidence="1">
    <location>
        <begin position="960"/>
        <end position="982"/>
    </location>
</feature>
<feature type="compositionally biased region" description="Basic and acidic residues" evidence="1">
    <location>
        <begin position="268"/>
        <end position="278"/>
    </location>
</feature>
<organism evidence="2">
    <name type="scientific">viral metagenome</name>
    <dbReference type="NCBI Taxonomy" id="1070528"/>
    <lineage>
        <taxon>unclassified sequences</taxon>
        <taxon>metagenomes</taxon>
        <taxon>organismal metagenomes</taxon>
    </lineage>
</organism>
<feature type="region of interest" description="Disordered" evidence="1">
    <location>
        <begin position="1016"/>
        <end position="1044"/>
    </location>
</feature>
<feature type="compositionally biased region" description="Acidic residues" evidence="1">
    <location>
        <begin position="25"/>
        <end position="35"/>
    </location>
</feature>
<dbReference type="EMBL" id="MN739735">
    <property type="protein sequence ID" value="QHT23884.1"/>
    <property type="molecule type" value="Genomic_DNA"/>
</dbReference>
<evidence type="ECO:0000256" key="1">
    <source>
        <dbReference type="SAM" id="MobiDB-lite"/>
    </source>
</evidence>
<proteinExistence type="predicted"/>
<feature type="compositionally biased region" description="Basic and acidic residues" evidence="1">
    <location>
        <begin position="970"/>
        <end position="982"/>
    </location>
</feature>
<feature type="region of interest" description="Disordered" evidence="1">
    <location>
        <begin position="23"/>
        <end position="55"/>
    </location>
</feature>
<reference evidence="2" key="1">
    <citation type="journal article" date="2020" name="Nature">
        <title>Giant virus diversity and host interactions through global metagenomics.</title>
        <authorList>
            <person name="Schulz F."/>
            <person name="Roux S."/>
            <person name="Paez-Espino D."/>
            <person name="Jungbluth S."/>
            <person name="Walsh D.A."/>
            <person name="Denef V.J."/>
            <person name="McMahon K.D."/>
            <person name="Konstantinidis K.T."/>
            <person name="Eloe-Fadrosh E.A."/>
            <person name="Kyrpides N.C."/>
            <person name="Woyke T."/>
        </authorList>
    </citation>
    <scope>NUCLEOTIDE SEQUENCE</scope>
    <source>
        <strain evidence="2">GVMAG-M-3300023179-132</strain>
    </source>
</reference>
<name>A0A6C0E4A9_9ZZZZ</name>
<accession>A0A6C0E4A9</accession>